<gene>
    <name evidence="3" type="ORF">DEM27_24310</name>
</gene>
<dbReference type="Gene3D" id="3.90.1530.30">
    <property type="match status" value="1"/>
</dbReference>
<dbReference type="Gene3D" id="1.10.10.2830">
    <property type="match status" value="1"/>
</dbReference>
<proteinExistence type="predicted"/>
<evidence type="ECO:0000256" key="1">
    <source>
        <dbReference type="SAM" id="MobiDB-lite"/>
    </source>
</evidence>
<feature type="domain" description="ParB-like N-terminal" evidence="2">
    <location>
        <begin position="4"/>
        <end position="97"/>
    </location>
</feature>
<dbReference type="OrthoDB" id="8116493at2"/>
<dbReference type="NCBIfam" id="NF010406">
    <property type="entry name" value="PRK13832.1"/>
    <property type="match status" value="1"/>
</dbReference>
<accession>A0A2U2DK92</accession>
<dbReference type="RefSeq" id="WP_109460839.1">
    <property type="nucleotide sequence ID" value="NZ_QFBC01000014.1"/>
</dbReference>
<sequence length="576" mass="61732">MHLISIDPRALQENPNKARRSKSSSQADAVLLASIKAVGIVQPPVVSAASKGGNGFVIDAGHRRVAQAIEADLPEIVVLVNDTGDGDGAVRSVVENIAREPLNPVDQWRAIERLVALGWTEESIALALALAVRQIRKLRLLANIMAAMLDQMAGGDMPNEQQLRTIAAASQEEQVQVWKKHKPKKQEQAAWWEIARALTKTRMLAKDASFGDDLAAAYGITWLEDLFAPADQDGRYTTNINAFLGAQQEWLASNLPKRGTVIEVNDWGQPKLPAKASQVYGKPGKGDYTGWYINPHDGSVQSIAYRVPNSKKAKGDPQDGETQSDDAVAVPKVRPDVSQKGLDMVGDLRTDALHAALARAPIEDDTLMALLILGFAGTNVAIASGSSDNPYGHAEGRKHAARLIGEDGRLNFDRKTLHQVARSLLVDVMSCRRNRSDSGLAARIAGDAIGADAFLSNMATEEFLACLSRGALEATAEASGVPIRIKVKDTRAALVEHFAEGSFIHPASTIAPAGDEASAWAARFSPTDPDDGSAGEATGDAEREMPPVISADADPDDEQTEDGEEDERTGFREAAE</sequence>
<organism evidence="3 4">
    <name type="scientific">Metarhizobium album</name>
    <dbReference type="NCBI Taxonomy" id="2182425"/>
    <lineage>
        <taxon>Bacteria</taxon>
        <taxon>Pseudomonadati</taxon>
        <taxon>Pseudomonadota</taxon>
        <taxon>Alphaproteobacteria</taxon>
        <taxon>Hyphomicrobiales</taxon>
        <taxon>Rhizobiaceae</taxon>
        <taxon>Metarhizobium</taxon>
    </lineage>
</organism>
<dbReference type="Pfam" id="PF02195">
    <property type="entry name" value="ParB_N"/>
    <property type="match status" value="1"/>
</dbReference>
<dbReference type="PANTHER" id="PTHR33375:SF7">
    <property type="entry name" value="CHROMOSOME 2-PARTITIONING PROTEIN PARB-RELATED"/>
    <property type="match status" value="1"/>
</dbReference>
<dbReference type="InterPro" id="IPR050336">
    <property type="entry name" value="Chromosome_partition/occlusion"/>
</dbReference>
<dbReference type="EMBL" id="QFBC01000014">
    <property type="protein sequence ID" value="PWE53671.1"/>
    <property type="molecule type" value="Genomic_DNA"/>
</dbReference>
<dbReference type="SUPFAM" id="SSF110849">
    <property type="entry name" value="ParB/Sulfiredoxin"/>
    <property type="match status" value="1"/>
</dbReference>
<evidence type="ECO:0000259" key="2">
    <source>
        <dbReference type="SMART" id="SM00470"/>
    </source>
</evidence>
<feature type="region of interest" description="Disordered" evidence="1">
    <location>
        <begin position="1"/>
        <end position="25"/>
    </location>
</feature>
<dbReference type="AlphaFoldDB" id="A0A2U2DK92"/>
<dbReference type="SMART" id="SM00470">
    <property type="entry name" value="ParB"/>
    <property type="match status" value="1"/>
</dbReference>
<dbReference type="GO" id="GO:0005694">
    <property type="term" value="C:chromosome"/>
    <property type="evidence" value="ECO:0007669"/>
    <property type="project" value="TreeGrafter"/>
</dbReference>
<keyword evidence="4" id="KW-1185">Reference proteome</keyword>
<dbReference type="PANTHER" id="PTHR33375">
    <property type="entry name" value="CHROMOSOME-PARTITIONING PROTEIN PARB-RELATED"/>
    <property type="match status" value="1"/>
</dbReference>
<dbReference type="GO" id="GO:0007059">
    <property type="term" value="P:chromosome segregation"/>
    <property type="evidence" value="ECO:0007669"/>
    <property type="project" value="TreeGrafter"/>
</dbReference>
<dbReference type="Proteomes" id="UP000245252">
    <property type="component" value="Unassembled WGS sequence"/>
</dbReference>
<protein>
    <submittedName>
        <fullName evidence="3">Plasmid partitioning protein</fullName>
    </submittedName>
</protein>
<feature type="region of interest" description="Disordered" evidence="1">
    <location>
        <begin position="522"/>
        <end position="576"/>
    </location>
</feature>
<comment type="caution">
    <text evidence="3">The sequence shown here is derived from an EMBL/GenBank/DDBJ whole genome shotgun (WGS) entry which is preliminary data.</text>
</comment>
<reference evidence="3 4" key="1">
    <citation type="submission" date="2018-05" db="EMBL/GenBank/DDBJ databases">
        <title>The draft genome of strain NS-104.</title>
        <authorList>
            <person name="Hang P."/>
            <person name="Jiang J."/>
        </authorList>
    </citation>
    <scope>NUCLEOTIDE SEQUENCE [LARGE SCALE GENOMIC DNA]</scope>
    <source>
        <strain evidence="3 4">NS-104</strain>
    </source>
</reference>
<dbReference type="InterPro" id="IPR036086">
    <property type="entry name" value="ParB/Sulfiredoxin_sf"/>
</dbReference>
<feature type="compositionally biased region" description="Acidic residues" evidence="1">
    <location>
        <begin position="553"/>
        <end position="567"/>
    </location>
</feature>
<evidence type="ECO:0000313" key="3">
    <source>
        <dbReference type="EMBL" id="PWE53671.1"/>
    </source>
</evidence>
<evidence type="ECO:0000313" key="4">
    <source>
        <dbReference type="Proteomes" id="UP000245252"/>
    </source>
</evidence>
<dbReference type="InterPro" id="IPR003115">
    <property type="entry name" value="ParB_N"/>
</dbReference>
<name>A0A2U2DK92_9HYPH</name>
<dbReference type="SUPFAM" id="SSF109709">
    <property type="entry name" value="KorB DNA-binding domain-like"/>
    <property type="match status" value="1"/>
</dbReference>